<gene>
    <name evidence="3" type="ORF">AVDCRST_MAG92-3244</name>
</gene>
<dbReference type="Gene3D" id="3.40.50.620">
    <property type="entry name" value="HUPs"/>
    <property type="match status" value="1"/>
</dbReference>
<keyword evidence="1" id="KW-0472">Membrane</keyword>
<dbReference type="InterPro" id="IPR003848">
    <property type="entry name" value="DUF218"/>
</dbReference>
<dbReference type="GO" id="GO:0000270">
    <property type="term" value="P:peptidoglycan metabolic process"/>
    <property type="evidence" value="ECO:0007669"/>
    <property type="project" value="TreeGrafter"/>
</dbReference>
<feature type="transmembrane region" description="Helical" evidence="1">
    <location>
        <begin position="61"/>
        <end position="78"/>
    </location>
</feature>
<dbReference type="PANTHER" id="PTHR30336">
    <property type="entry name" value="INNER MEMBRANE PROTEIN, PROBABLE PERMEASE"/>
    <property type="match status" value="1"/>
</dbReference>
<sequence>MFDSSLCERIINKLPVFIPWWQFPWLKNLLLIVLLLLVFLGLGLIYKQARRKRWLRSPKTLFILFCFSASLALIPLLLDQALVVFLPKDSGEVANAIVILGRGGGDFYKDRVNLATELWQAKRAPLVFTSGIVDAPKLMSQLKEKGIPKPELDGENCSLTTSENAIFSAAILQQRGIKKIILITDAPHMLRSLLVFRANGFTVIPRTTPLPSYLGAKGSTFIKIREYGGLINYAFRGLFFSQRSPELDNPALANAVKQDANYGMRSFL</sequence>
<dbReference type="CDD" id="cd06259">
    <property type="entry name" value="YdcF-like"/>
    <property type="match status" value="1"/>
</dbReference>
<evidence type="ECO:0000259" key="2">
    <source>
        <dbReference type="Pfam" id="PF02698"/>
    </source>
</evidence>
<dbReference type="InterPro" id="IPR051599">
    <property type="entry name" value="Cell_Envelope_Assoc"/>
</dbReference>
<feature type="domain" description="DUF218" evidence="2">
    <location>
        <begin position="96"/>
        <end position="228"/>
    </location>
</feature>
<proteinExistence type="predicted"/>
<dbReference type="GO" id="GO:0005886">
    <property type="term" value="C:plasma membrane"/>
    <property type="evidence" value="ECO:0007669"/>
    <property type="project" value="TreeGrafter"/>
</dbReference>
<protein>
    <recommendedName>
        <fullName evidence="2">DUF218 domain-containing protein</fullName>
    </recommendedName>
</protein>
<dbReference type="PANTHER" id="PTHR30336:SF4">
    <property type="entry name" value="ENVELOPE BIOGENESIS FACTOR ELYC"/>
    <property type="match status" value="1"/>
</dbReference>
<feature type="transmembrane region" description="Helical" evidence="1">
    <location>
        <begin position="29"/>
        <end position="49"/>
    </location>
</feature>
<dbReference type="GO" id="GO:0043164">
    <property type="term" value="P:Gram-negative-bacterium-type cell wall biogenesis"/>
    <property type="evidence" value="ECO:0007669"/>
    <property type="project" value="TreeGrafter"/>
</dbReference>
<keyword evidence="1" id="KW-1133">Transmembrane helix</keyword>
<dbReference type="InterPro" id="IPR014729">
    <property type="entry name" value="Rossmann-like_a/b/a_fold"/>
</dbReference>
<reference evidence="3" key="1">
    <citation type="submission" date="2020-02" db="EMBL/GenBank/DDBJ databases">
        <authorList>
            <person name="Meier V. D."/>
        </authorList>
    </citation>
    <scope>NUCLEOTIDE SEQUENCE</scope>
    <source>
        <strain evidence="3">AVDCRST_MAG92</strain>
    </source>
</reference>
<evidence type="ECO:0000313" key="3">
    <source>
        <dbReference type="EMBL" id="CAA9276212.1"/>
    </source>
</evidence>
<keyword evidence="1" id="KW-0812">Transmembrane</keyword>
<evidence type="ECO:0000256" key="1">
    <source>
        <dbReference type="SAM" id="Phobius"/>
    </source>
</evidence>
<dbReference type="Pfam" id="PF02698">
    <property type="entry name" value="DUF218"/>
    <property type="match status" value="1"/>
</dbReference>
<dbReference type="AlphaFoldDB" id="A0A6J4JCK5"/>
<dbReference type="EMBL" id="CADCTM010000541">
    <property type="protein sequence ID" value="CAA9276212.1"/>
    <property type="molecule type" value="Genomic_DNA"/>
</dbReference>
<accession>A0A6J4JCK5</accession>
<name>A0A6J4JCK5_9CYAN</name>
<organism evidence="3">
    <name type="scientific">uncultured Coleofasciculus sp</name>
    <dbReference type="NCBI Taxonomy" id="1267456"/>
    <lineage>
        <taxon>Bacteria</taxon>
        <taxon>Bacillati</taxon>
        <taxon>Cyanobacteriota</taxon>
        <taxon>Cyanophyceae</taxon>
        <taxon>Coleofasciculales</taxon>
        <taxon>Coleofasciculaceae</taxon>
        <taxon>Coleofasciculus</taxon>
        <taxon>environmental samples</taxon>
    </lineage>
</organism>